<reference evidence="1" key="1">
    <citation type="submission" date="2023-03" db="EMBL/GenBank/DDBJ databases">
        <title>Chromosome-level genomes of two armyworms, Mythimna separata and Mythimna loreyi, provide insights into the biosynthesis and reception of sex pheromones.</title>
        <authorList>
            <person name="Zhao H."/>
        </authorList>
    </citation>
    <scope>NUCLEOTIDE SEQUENCE</scope>
    <source>
        <strain evidence="1">BeijingLab</strain>
    </source>
</reference>
<dbReference type="EMBL" id="CM056795">
    <property type="protein sequence ID" value="KAJ8721007.1"/>
    <property type="molecule type" value="Genomic_DNA"/>
</dbReference>
<gene>
    <name evidence="1" type="ORF">PYW08_006472</name>
</gene>
<accession>A0ACC2QNR5</accession>
<keyword evidence="2" id="KW-1185">Reference proteome</keyword>
<dbReference type="Proteomes" id="UP001231649">
    <property type="component" value="Chromosome 19"/>
</dbReference>
<sequence>MDQAPVSPTVNDSPGSPSILSNEAHISQANLSVPPLGQVSVSPLVDPTSASADILAHEAPVLPSQPNLSVFVTQPLQIISNQAPTSQANPSVPPLGQVSVSLLVDPPAPPRQPIPSGSQPGPSSIRSRVILPADILPAPSTKKKTSNRGRKAGTASVITSSPYKRQLEDQIQRSEEVKRRRGSRGGRGRGRGQGRGRARGRGRGRTATQRGTQRNEFTDSEDDDGQQFDGSDSSSGDDVPLAQYPNTSDTECIFCNAQFSNDTRGEIWVKCQSCDMWAHNDCAGAEGDYYVCDFCR</sequence>
<evidence type="ECO:0000313" key="2">
    <source>
        <dbReference type="Proteomes" id="UP001231649"/>
    </source>
</evidence>
<organism evidence="1 2">
    <name type="scientific">Mythimna loreyi</name>
    <dbReference type="NCBI Taxonomy" id="667449"/>
    <lineage>
        <taxon>Eukaryota</taxon>
        <taxon>Metazoa</taxon>
        <taxon>Ecdysozoa</taxon>
        <taxon>Arthropoda</taxon>
        <taxon>Hexapoda</taxon>
        <taxon>Insecta</taxon>
        <taxon>Pterygota</taxon>
        <taxon>Neoptera</taxon>
        <taxon>Endopterygota</taxon>
        <taxon>Lepidoptera</taxon>
        <taxon>Glossata</taxon>
        <taxon>Ditrysia</taxon>
        <taxon>Noctuoidea</taxon>
        <taxon>Noctuidae</taxon>
        <taxon>Noctuinae</taxon>
        <taxon>Hadenini</taxon>
        <taxon>Mythimna</taxon>
    </lineage>
</organism>
<name>A0ACC2QNR5_9NEOP</name>
<proteinExistence type="predicted"/>
<comment type="caution">
    <text evidence="1">The sequence shown here is derived from an EMBL/GenBank/DDBJ whole genome shotgun (WGS) entry which is preliminary data.</text>
</comment>
<protein>
    <submittedName>
        <fullName evidence="1">Uncharacterized protein</fullName>
    </submittedName>
</protein>
<evidence type="ECO:0000313" key="1">
    <source>
        <dbReference type="EMBL" id="KAJ8721007.1"/>
    </source>
</evidence>